<dbReference type="InterPro" id="IPR012544">
    <property type="entry name" value="PHb"/>
</dbReference>
<protein>
    <submittedName>
        <fullName evidence="2">PH domain-containing protein</fullName>
    </submittedName>
</protein>
<reference evidence="3" key="1">
    <citation type="journal article" date="2019" name="Int. J. Syst. Evol. Microbiol.">
        <title>The Global Catalogue of Microorganisms (GCM) 10K type strain sequencing project: providing services to taxonomists for standard genome sequencing and annotation.</title>
        <authorList>
            <consortium name="The Broad Institute Genomics Platform"/>
            <consortium name="The Broad Institute Genome Sequencing Center for Infectious Disease"/>
            <person name="Wu L."/>
            <person name="Ma J."/>
        </authorList>
    </citation>
    <scope>NUCLEOTIDE SEQUENCE [LARGE SCALE GENOMIC DNA]</scope>
    <source>
        <strain evidence="3">JCM 19212</strain>
    </source>
</reference>
<dbReference type="InterPro" id="IPR037063">
    <property type="entry name" value="PHb_sf"/>
</dbReference>
<evidence type="ECO:0000313" key="3">
    <source>
        <dbReference type="Proteomes" id="UP001501083"/>
    </source>
</evidence>
<dbReference type="PANTHER" id="PTHR35796:SF3">
    <property type="entry name" value="BHLH DOMAIN-CONTAINING PROTEIN"/>
    <property type="match status" value="1"/>
</dbReference>
<dbReference type="Pfam" id="PF08000">
    <property type="entry name" value="bPH_1"/>
    <property type="match status" value="1"/>
</dbReference>
<sequence length="134" mass="14740">MGRIRPENVMGLLDILLGHAGEKSIDKLAEDFAPLLAPGETLQRAFGLVRDLIVFTDRRMILVNKQGVTGSKVEYLSVPYRSIVMFSVETAGHFDLESELRVWVSGQAAPISRTLGRDSGVQEILALLAQHAPR</sequence>
<dbReference type="RefSeq" id="WP_233264093.1">
    <property type="nucleotide sequence ID" value="NZ_BAABKY010000006.1"/>
</dbReference>
<gene>
    <name evidence="2" type="ORF">GCM10025759_35730</name>
</gene>
<keyword evidence="3" id="KW-1185">Reference proteome</keyword>
<name>A0ABP9LQ76_9GAMM</name>
<dbReference type="Gene3D" id="2.30.29.50">
    <property type="entry name" value="Bacterial Pleckstrin homology domain"/>
    <property type="match status" value="1"/>
</dbReference>
<feature type="domain" description="Bacterial Pleckstrin homology" evidence="1">
    <location>
        <begin position="12"/>
        <end position="131"/>
    </location>
</feature>
<dbReference type="SUPFAM" id="SSF50729">
    <property type="entry name" value="PH domain-like"/>
    <property type="match status" value="1"/>
</dbReference>
<dbReference type="EMBL" id="BAABKY010000006">
    <property type="protein sequence ID" value="GAA5083140.1"/>
    <property type="molecule type" value="Genomic_DNA"/>
</dbReference>
<dbReference type="PANTHER" id="PTHR35796">
    <property type="entry name" value="HYPOTHETICAL CYTOSOLIC PROTEIN"/>
    <property type="match status" value="1"/>
</dbReference>
<organism evidence="2 3">
    <name type="scientific">Lysobacter panacisoli</name>
    <dbReference type="NCBI Taxonomy" id="1255263"/>
    <lineage>
        <taxon>Bacteria</taxon>
        <taxon>Pseudomonadati</taxon>
        <taxon>Pseudomonadota</taxon>
        <taxon>Gammaproteobacteria</taxon>
        <taxon>Lysobacterales</taxon>
        <taxon>Lysobacteraceae</taxon>
        <taxon>Lysobacter</taxon>
    </lineage>
</organism>
<evidence type="ECO:0000259" key="1">
    <source>
        <dbReference type="Pfam" id="PF08000"/>
    </source>
</evidence>
<evidence type="ECO:0000313" key="2">
    <source>
        <dbReference type="EMBL" id="GAA5083140.1"/>
    </source>
</evidence>
<dbReference type="CDD" id="cd13225">
    <property type="entry name" value="PH-like_bacteria"/>
    <property type="match status" value="1"/>
</dbReference>
<proteinExistence type="predicted"/>
<dbReference type="Proteomes" id="UP001501083">
    <property type="component" value="Unassembled WGS sequence"/>
</dbReference>
<accession>A0ABP9LQ76</accession>
<comment type="caution">
    <text evidence="2">The sequence shown here is derived from an EMBL/GenBank/DDBJ whole genome shotgun (WGS) entry which is preliminary data.</text>
</comment>